<comment type="caution">
    <text evidence="8">The sequence shown here is derived from an EMBL/GenBank/DDBJ whole genome shotgun (WGS) entry which is preliminary data.</text>
</comment>
<dbReference type="Proteomes" id="UP000549457">
    <property type="component" value="Unassembled WGS sequence"/>
</dbReference>
<evidence type="ECO:0000256" key="5">
    <source>
        <dbReference type="ARBA" id="ARBA00023136"/>
    </source>
</evidence>
<dbReference type="GO" id="GO:0005886">
    <property type="term" value="C:plasma membrane"/>
    <property type="evidence" value="ECO:0007669"/>
    <property type="project" value="UniProtKB-SubCell"/>
</dbReference>
<proteinExistence type="inferred from homology"/>
<dbReference type="InterPro" id="IPR001107">
    <property type="entry name" value="Band_7"/>
</dbReference>
<organism evidence="8 9">
    <name type="scientific">Amaricoccus macauensis</name>
    <dbReference type="NCBI Taxonomy" id="57001"/>
    <lineage>
        <taxon>Bacteria</taxon>
        <taxon>Pseudomonadati</taxon>
        <taxon>Pseudomonadota</taxon>
        <taxon>Alphaproteobacteria</taxon>
        <taxon>Rhodobacterales</taxon>
        <taxon>Paracoccaceae</taxon>
        <taxon>Amaricoccus</taxon>
    </lineage>
</organism>
<dbReference type="AlphaFoldDB" id="A0A840SRJ8"/>
<dbReference type="InterPro" id="IPR036013">
    <property type="entry name" value="Band_7/SPFH_dom_sf"/>
</dbReference>
<keyword evidence="9" id="KW-1185">Reference proteome</keyword>
<evidence type="ECO:0000256" key="6">
    <source>
        <dbReference type="SAM" id="MobiDB-lite"/>
    </source>
</evidence>
<dbReference type="Pfam" id="PF01145">
    <property type="entry name" value="Band_7"/>
    <property type="match status" value="1"/>
</dbReference>
<name>A0A840SRJ8_9RHOB</name>
<evidence type="ECO:0000256" key="1">
    <source>
        <dbReference type="ARBA" id="ARBA00004167"/>
    </source>
</evidence>
<feature type="region of interest" description="Disordered" evidence="6">
    <location>
        <begin position="175"/>
        <end position="205"/>
    </location>
</feature>
<gene>
    <name evidence="8" type="ORF">HNP73_003132</name>
</gene>
<reference evidence="8 9" key="1">
    <citation type="submission" date="2020-08" db="EMBL/GenBank/DDBJ databases">
        <title>Genomic Encyclopedia of Type Strains, Phase IV (KMG-IV): sequencing the most valuable type-strain genomes for metagenomic binning, comparative biology and taxonomic classification.</title>
        <authorList>
            <person name="Goeker M."/>
        </authorList>
    </citation>
    <scope>NUCLEOTIDE SEQUENCE [LARGE SCALE GENOMIC DNA]</scope>
    <source>
        <strain evidence="8 9">DSM 101730</strain>
    </source>
</reference>
<sequence>MDVTCEFYVKVKASEEGVSTAAQTLGDKTFDADALREMVEGKLVDVLRAVAAQMTMDQLHENRSDFSQQVQQAAAETLLKNGLELESAALTGLDQTPFDMLDEANAFNAVGMKKLAEVIADSKRQRAQIEAETDTAVAETRLAAEKRKLELSKQEEQVRIQTSIEVETLKANEAAEVASGREEGQQRSEEPRITREQATRTAEIE</sequence>
<comment type="similarity">
    <text evidence="3">Belongs to the band 7/mec-2 family. Flotillin subfamily.</text>
</comment>
<dbReference type="Gene3D" id="3.30.479.30">
    <property type="entry name" value="Band 7 domain"/>
    <property type="match status" value="1"/>
</dbReference>
<dbReference type="PANTHER" id="PTHR13806">
    <property type="entry name" value="FLOTILLIN-RELATED"/>
    <property type="match status" value="1"/>
</dbReference>
<evidence type="ECO:0000256" key="4">
    <source>
        <dbReference type="ARBA" id="ARBA00022475"/>
    </source>
</evidence>
<dbReference type="SUPFAM" id="SSF117892">
    <property type="entry name" value="Band 7/SPFH domain"/>
    <property type="match status" value="1"/>
</dbReference>
<keyword evidence="5" id="KW-0472">Membrane</keyword>
<evidence type="ECO:0000256" key="3">
    <source>
        <dbReference type="ARBA" id="ARBA00007161"/>
    </source>
</evidence>
<protein>
    <submittedName>
        <fullName evidence="8">Putative membrane protein YqiK</fullName>
    </submittedName>
</protein>
<evidence type="ECO:0000313" key="9">
    <source>
        <dbReference type="Proteomes" id="UP000549457"/>
    </source>
</evidence>
<evidence type="ECO:0000256" key="2">
    <source>
        <dbReference type="ARBA" id="ARBA00004236"/>
    </source>
</evidence>
<dbReference type="PANTHER" id="PTHR13806:SF31">
    <property type="entry name" value="FLOTILLIN-LIKE PROTEIN 1-RELATED"/>
    <property type="match status" value="1"/>
</dbReference>
<evidence type="ECO:0000313" key="8">
    <source>
        <dbReference type="EMBL" id="MBB5223185.1"/>
    </source>
</evidence>
<dbReference type="CDD" id="cd03399">
    <property type="entry name" value="SPFH_flotillin"/>
    <property type="match status" value="1"/>
</dbReference>
<evidence type="ECO:0000259" key="7">
    <source>
        <dbReference type="Pfam" id="PF01145"/>
    </source>
</evidence>
<dbReference type="RefSeq" id="WP_343063339.1">
    <property type="nucleotide sequence ID" value="NZ_JACHFM010000003.1"/>
</dbReference>
<feature type="compositionally biased region" description="Basic and acidic residues" evidence="6">
    <location>
        <begin position="179"/>
        <end position="205"/>
    </location>
</feature>
<dbReference type="EMBL" id="JACHFM010000003">
    <property type="protein sequence ID" value="MBB5223185.1"/>
    <property type="molecule type" value="Genomic_DNA"/>
</dbReference>
<dbReference type="InterPro" id="IPR027705">
    <property type="entry name" value="Flotillin_fam"/>
</dbReference>
<keyword evidence="4" id="KW-1003">Cell membrane</keyword>
<accession>A0A840SRJ8</accession>
<comment type="subcellular location">
    <subcellularLocation>
        <location evidence="2">Cell membrane</location>
    </subcellularLocation>
    <subcellularLocation>
        <location evidence="1">Membrane</location>
        <topology evidence="1">Single-pass membrane protein</topology>
    </subcellularLocation>
</comment>
<feature type="domain" description="Band 7" evidence="7">
    <location>
        <begin position="5"/>
        <end position="131"/>
    </location>
</feature>